<feature type="compositionally biased region" description="Low complexity" evidence="1">
    <location>
        <begin position="465"/>
        <end position="484"/>
    </location>
</feature>
<accession>A0AAN7GTM9</accession>
<protein>
    <submittedName>
        <fullName evidence="3">Uncharacterized protein</fullName>
    </submittedName>
</protein>
<dbReference type="Proteomes" id="UP001301958">
    <property type="component" value="Unassembled WGS sequence"/>
</dbReference>
<keyword evidence="4" id="KW-1185">Reference proteome</keyword>
<dbReference type="EMBL" id="MU865397">
    <property type="protein sequence ID" value="KAK4224283.1"/>
    <property type="molecule type" value="Genomic_DNA"/>
</dbReference>
<reference evidence="3" key="2">
    <citation type="submission" date="2023-05" db="EMBL/GenBank/DDBJ databases">
        <authorList>
            <consortium name="Lawrence Berkeley National Laboratory"/>
            <person name="Steindorff A."/>
            <person name="Hensen N."/>
            <person name="Bonometti L."/>
            <person name="Westerberg I."/>
            <person name="Brannstrom I.O."/>
            <person name="Guillou S."/>
            <person name="Cros-Aarteil S."/>
            <person name="Calhoun S."/>
            <person name="Haridas S."/>
            <person name="Kuo A."/>
            <person name="Mondo S."/>
            <person name="Pangilinan J."/>
            <person name="Riley R."/>
            <person name="Labutti K."/>
            <person name="Andreopoulos B."/>
            <person name="Lipzen A."/>
            <person name="Chen C."/>
            <person name="Yanf M."/>
            <person name="Daum C."/>
            <person name="Ng V."/>
            <person name="Clum A."/>
            <person name="Ohm R."/>
            <person name="Martin F."/>
            <person name="Silar P."/>
            <person name="Natvig D."/>
            <person name="Lalanne C."/>
            <person name="Gautier V."/>
            <person name="Ament-Velasquez S.L."/>
            <person name="Kruys A."/>
            <person name="Hutchinson M.I."/>
            <person name="Powell A.J."/>
            <person name="Barry K."/>
            <person name="Miller A.N."/>
            <person name="Grigoriev I.V."/>
            <person name="Debuchy R."/>
            <person name="Gladieux P."/>
            <person name="Thoren M.H."/>
            <person name="Johannesson H."/>
        </authorList>
    </citation>
    <scope>NUCLEOTIDE SEQUENCE</scope>
    <source>
        <strain evidence="3">CBS 990.96</strain>
    </source>
</reference>
<feature type="transmembrane region" description="Helical" evidence="2">
    <location>
        <begin position="198"/>
        <end position="219"/>
    </location>
</feature>
<dbReference type="Pfam" id="PF10361">
    <property type="entry name" value="DUF2434"/>
    <property type="match status" value="1"/>
</dbReference>
<feature type="compositionally biased region" description="Polar residues" evidence="1">
    <location>
        <begin position="529"/>
        <end position="544"/>
    </location>
</feature>
<feature type="transmembrane region" description="Helical" evidence="2">
    <location>
        <begin position="290"/>
        <end position="309"/>
    </location>
</feature>
<sequence>MLFARDVIPFPGGDNSSDTILGGVHFNLTTLEHWNYTLYSNNTVSNGSWCYLTFERWTADLLLENGTWVNGTKCWSPIDPIGVRAGVGIGFSVLFGLSLVLTLVALGRRWQWYWAIWTIATALISLLTVMDVDRYYLPELPIILTSFFWFLMQMGAMAIVWEAVRHWGSWMERQFIDPDPYALREDDTRSQIEFYLPLVYYLFWWLNFFLIVPRSWTAIQHQRYPEQIINDAAPTATSARFKAAAFMLVICWFLTLASLRTSIKYYRPRNRGIINRVIGFIKFTPMRFKILLPLAAAVPAFQALVAWHFDFSPLKVEGNLPAIYAGGYLPSLLIIYVQAIFGFLNPNEDKELQHQRQERTLQLNNEMGIVPKPTWWKRINGEMVNPNESMRDALVRNVREIQGNKPRPTNPDAIPGGDGGVNNQVRDVEMSPLPSPTYRQQQTPSPTIPSPAYNGKSERRRQERAMQAAAGMLFPQSSSEQASEAARRRAELVMDGPPPPPPPPPAVAVVINTPPPPYPDSTTQERRPSMQTTGSAATSTNQPPQRIRSMLDV</sequence>
<reference evidence="3" key="1">
    <citation type="journal article" date="2023" name="Mol. Phylogenet. Evol.">
        <title>Genome-scale phylogeny and comparative genomics of the fungal order Sordariales.</title>
        <authorList>
            <person name="Hensen N."/>
            <person name="Bonometti L."/>
            <person name="Westerberg I."/>
            <person name="Brannstrom I.O."/>
            <person name="Guillou S."/>
            <person name="Cros-Aarteil S."/>
            <person name="Calhoun S."/>
            <person name="Haridas S."/>
            <person name="Kuo A."/>
            <person name="Mondo S."/>
            <person name="Pangilinan J."/>
            <person name="Riley R."/>
            <person name="LaButti K."/>
            <person name="Andreopoulos B."/>
            <person name="Lipzen A."/>
            <person name="Chen C."/>
            <person name="Yan M."/>
            <person name="Daum C."/>
            <person name="Ng V."/>
            <person name="Clum A."/>
            <person name="Steindorff A."/>
            <person name="Ohm R.A."/>
            <person name="Martin F."/>
            <person name="Silar P."/>
            <person name="Natvig D.O."/>
            <person name="Lalanne C."/>
            <person name="Gautier V."/>
            <person name="Ament-Velasquez S.L."/>
            <person name="Kruys A."/>
            <person name="Hutchinson M.I."/>
            <person name="Powell A.J."/>
            <person name="Barry K."/>
            <person name="Miller A.N."/>
            <person name="Grigoriev I.V."/>
            <person name="Debuchy R."/>
            <person name="Gladieux P."/>
            <person name="Hiltunen Thoren M."/>
            <person name="Johannesson H."/>
        </authorList>
    </citation>
    <scope>NUCLEOTIDE SEQUENCE</scope>
    <source>
        <strain evidence="3">CBS 990.96</strain>
    </source>
</reference>
<feature type="transmembrane region" description="Helical" evidence="2">
    <location>
        <begin position="85"/>
        <end position="105"/>
    </location>
</feature>
<feature type="compositionally biased region" description="Pro residues" evidence="1">
    <location>
        <begin position="496"/>
        <end position="506"/>
    </location>
</feature>
<gene>
    <name evidence="3" type="ORF">QBC38DRAFT_485761</name>
</gene>
<feature type="transmembrane region" description="Helical" evidence="2">
    <location>
        <begin position="142"/>
        <end position="164"/>
    </location>
</feature>
<name>A0AAN7GTM9_9PEZI</name>
<keyword evidence="2" id="KW-0812">Transmembrane</keyword>
<proteinExistence type="predicted"/>
<comment type="caution">
    <text evidence="3">The sequence shown here is derived from an EMBL/GenBank/DDBJ whole genome shotgun (WGS) entry which is preliminary data.</text>
</comment>
<keyword evidence="2" id="KW-1133">Transmembrane helix</keyword>
<evidence type="ECO:0000313" key="3">
    <source>
        <dbReference type="EMBL" id="KAK4224283.1"/>
    </source>
</evidence>
<dbReference type="AlphaFoldDB" id="A0AAN7GTM9"/>
<feature type="region of interest" description="Disordered" evidence="1">
    <location>
        <begin position="400"/>
        <end position="553"/>
    </location>
</feature>
<evidence type="ECO:0000256" key="1">
    <source>
        <dbReference type="SAM" id="MobiDB-lite"/>
    </source>
</evidence>
<evidence type="ECO:0000313" key="4">
    <source>
        <dbReference type="Proteomes" id="UP001301958"/>
    </source>
</evidence>
<organism evidence="3 4">
    <name type="scientific">Podospora fimiseda</name>
    <dbReference type="NCBI Taxonomy" id="252190"/>
    <lineage>
        <taxon>Eukaryota</taxon>
        <taxon>Fungi</taxon>
        <taxon>Dikarya</taxon>
        <taxon>Ascomycota</taxon>
        <taxon>Pezizomycotina</taxon>
        <taxon>Sordariomycetes</taxon>
        <taxon>Sordariomycetidae</taxon>
        <taxon>Sordariales</taxon>
        <taxon>Podosporaceae</taxon>
        <taxon>Podospora</taxon>
    </lineage>
</organism>
<evidence type="ECO:0000256" key="2">
    <source>
        <dbReference type="SAM" id="Phobius"/>
    </source>
</evidence>
<feature type="transmembrane region" description="Helical" evidence="2">
    <location>
        <begin position="321"/>
        <end position="344"/>
    </location>
</feature>
<feature type="transmembrane region" description="Helical" evidence="2">
    <location>
        <begin position="239"/>
        <end position="259"/>
    </location>
</feature>
<feature type="transmembrane region" description="Helical" evidence="2">
    <location>
        <begin position="112"/>
        <end position="130"/>
    </location>
</feature>
<dbReference type="InterPro" id="IPR018830">
    <property type="entry name" value="DUF2434"/>
</dbReference>
<keyword evidence="2" id="KW-0472">Membrane</keyword>